<dbReference type="InParanoid" id="A0A2Y9DT42"/>
<keyword evidence="1" id="KW-0732">Signal</keyword>
<gene>
    <name evidence="3" type="primary">APOF</name>
</gene>
<evidence type="ECO:0000313" key="2">
    <source>
        <dbReference type="Proteomes" id="UP000248480"/>
    </source>
</evidence>
<dbReference type="GO" id="GO:0005615">
    <property type="term" value="C:extracellular space"/>
    <property type="evidence" value="ECO:0007669"/>
    <property type="project" value="TreeGrafter"/>
</dbReference>
<proteinExistence type="predicted"/>
<dbReference type="STRING" id="127582.A0A2Y9DT42"/>
<protein>
    <submittedName>
        <fullName evidence="3">LOW QUALITY PROTEIN: apolipoprotein F</fullName>
    </submittedName>
</protein>
<dbReference type="CTD" id="319"/>
<dbReference type="PANTHER" id="PTHR15011">
    <property type="entry name" value="APOLIPOPROTEIN F"/>
    <property type="match status" value="1"/>
</dbReference>
<name>A0A2Y9DT42_TRIMA</name>
<evidence type="ECO:0000313" key="3">
    <source>
        <dbReference type="RefSeq" id="XP_004380097.2"/>
    </source>
</evidence>
<dbReference type="InterPro" id="IPR026114">
    <property type="entry name" value="APOF"/>
</dbReference>
<dbReference type="GO" id="GO:0008203">
    <property type="term" value="P:cholesterol metabolic process"/>
    <property type="evidence" value="ECO:0007669"/>
    <property type="project" value="TreeGrafter"/>
</dbReference>
<feature type="signal peptide" evidence="1">
    <location>
        <begin position="1"/>
        <end position="25"/>
    </location>
</feature>
<dbReference type="FunCoup" id="A0A2Y9DT42">
    <property type="interactions" value="102"/>
</dbReference>
<accession>A0A2Y9DT42</accession>
<dbReference type="AlphaFoldDB" id="A0A2Y9DT42"/>
<organism evidence="2 3">
    <name type="scientific">Trichechus manatus latirostris</name>
    <name type="common">Florida manatee</name>
    <dbReference type="NCBI Taxonomy" id="127582"/>
    <lineage>
        <taxon>Eukaryota</taxon>
        <taxon>Metazoa</taxon>
        <taxon>Chordata</taxon>
        <taxon>Craniata</taxon>
        <taxon>Vertebrata</taxon>
        <taxon>Euteleostomi</taxon>
        <taxon>Mammalia</taxon>
        <taxon>Eutheria</taxon>
        <taxon>Afrotheria</taxon>
        <taxon>Sirenia</taxon>
        <taxon>Trichechidae</taxon>
        <taxon>Trichechus</taxon>
    </lineage>
</organism>
<dbReference type="Proteomes" id="UP000248480">
    <property type="component" value="Unplaced"/>
</dbReference>
<feature type="chain" id="PRO_5016143688" evidence="1">
    <location>
        <begin position="26"/>
        <end position="305"/>
    </location>
</feature>
<dbReference type="GeneID" id="101357638"/>
<dbReference type="Pfam" id="PF15148">
    <property type="entry name" value="Apolipo_F"/>
    <property type="match status" value="1"/>
</dbReference>
<evidence type="ECO:0000256" key="1">
    <source>
        <dbReference type="SAM" id="SignalP"/>
    </source>
</evidence>
<reference evidence="3" key="1">
    <citation type="submission" date="2025-08" db="UniProtKB">
        <authorList>
            <consortium name="RefSeq"/>
        </authorList>
    </citation>
    <scope>IDENTIFICATION</scope>
</reference>
<sequence length="305" mass="33354">MGGLRRIMMPITLLLCYLLLHPVDAISYGTQTKPLMHLTSLGSQPPSSDFSFCQILLPKSLPGFTHMAPLPRFLVGLALKNALEKARCQAYAWIVERQLYRLGGVTATQLLIRHLRGLQKGRSVQGEASVEALTSALQLLAREQPGPDRARRSLHTEDCEQEREQSEHSALRWLPAVGTFYNLGTALYYAAQNCLEKAKERGQDGAIDLGYDLLMTMAGLSGAPTGLLISAALKPAVKVGVERLIQYYYEKETKTSLPETRGSLVGTTDVSGLGWETTTMASEVSEVVSSVPCEVGPTRDPLLRP</sequence>
<keyword evidence="2" id="KW-1185">Reference proteome</keyword>
<dbReference type="PANTHER" id="PTHR15011:SF3">
    <property type="entry name" value="APOLIPOPROTEIN F"/>
    <property type="match status" value="1"/>
</dbReference>
<dbReference type="RefSeq" id="XP_004380097.2">
    <property type="nucleotide sequence ID" value="XM_004380040.3"/>
</dbReference>
<dbReference type="KEGG" id="tmu:101357638"/>